<comment type="caution">
    <text evidence="4">The sequence shown here is derived from an EMBL/GenBank/DDBJ whole genome shotgun (WGS) entry which is preliminary data.</text>
</comment>
<feature type="compositionally biased region" description="Low complexity" evidence="1">
    <location>
        <begin position="159"/>
        <end position="172"/>
    </location>
</feature>
<keyword evidence="5" id="KW-1185">Reference proteome</keyword>
<keyword evidence="2" id="KW-0472">Membrane</keyword>
<dbReference type="EMBL" id="CAVMBE010000006">
    <property type="protein sequence ID" value="CAK3846055.1"/>
    <property type="molecule type" value="Genomic_DNA"/>
</dbReference>
<evidence type="ECO:0000256" key="1">
    <source>
        <dbReference type="SAM" id="MobiDB-lite"/>
    </source>
</evidence>
<evidence type="ECO:0000313" key="5">
    <source>
        <dbReference type="Proteomes" id="UP001296104"/>
    </source>
</evidence>
<keyword evidence="2" id="KW-0812">Transmembrane</keyword>
<proteinExistence type="predicted"/>
<dbReference type="AlphaFoldDB" id="A0AAI8YT93"/>
<keyword evidence="2" id="KW-1133">Transmembrane helix</keyword>
<feature type="region of interest" description="Disordered" evidence="1">
    <location>
        <begin position="153"/>
        <end position="335"/>
    </location>
</feature>
<feature type="compositionally biased region" description="Low complexity" evidence="1">
    <location>
        <begin position="294"/>
        <end position="313"/>
    </location>
</feature>
<keyword evidence="3" id="KW-0732">Signal</keyword>
<name>A0AAI8YT93_9PEZI</name>
<feature type="compositionally biased region" description="Polar residues" evidence="1">
    <location>
        <begin position="173"/>
        <end position="184"/>
    </location>
</feature>
<dbReference type="Proteomes" id="UP001296104">
    <property type="component" value="Unassembled WGS sequence"/>
</dbReference>
<reference evidence="4" key="1">
    <citation type="submission" date="2023-11" db="EMBL/GenBank/DDBJ databases">
        <authorList>
            <person name="Alioto T."/>
            <person name="Alioto T."/>
            <person name="Gomez Garrido J."/>
        </authorList>
    </citation>
    <scope>NUCLEOTIDE SEQUENCE</scope>
</reference>
<evidence type="ECO:0000256" key="2">
    <source>
        <dbReference type="SAM" id="Phobius"/>
    </source>
</evidence>
<evidence type="ECO:0000256" key="3">
    <source>
        <dbReference type="SAM" id="SignalP"/>
    </source>
</evidence>
<feature type="compositionally biased region" description="Low complexity" evidence="1">
    <location>
        <begin position="253"/>
        <end position="282"/>
    </location>
</feature>
<feature type="transmembrane region" description="Helical" evidence="2">
    <location>
        <begin position="346"/>
        <end position="364"/>
    </location>
</feature>
<evidence type="ECO:0000313" key="4">
    <source>
        <dbReference type="EMBL" id="CAK3846055.1"/>
    </source>
</evidence>
<feature type="compositionally biased region" description="Low complexity" evidence="1">
    <location>
        <begin position="215"/>
        <end position="238"/>
    </location>
</feature>
<gene>
    <name evidence="4" type="ORF">LECACI_7A001576</name>
</gene>
<feature type="chain" id="PRO_5042500426" evidence="3">
    <location>
        <begin position="19"/>
        <end position="365"/>
    </location>
</feature>
<feature type="signal peptide" evidence="3">
    <location>
        <begin position="1"/>
        <end position="18"/>
    </location>
</feature>
<organism evidence="4 5">
    <name type="scientific">Lecanosticta acicola</name>
    <dbReference type="NCBI Taxonomy" id="111012"/>
    <lineage>
        <taxon>Eukaryota</taxon>
        <taxon>Fungi</taxon>
        <taxon>Dikarya</taxon>
        <taxon>Ascomycota</taxon>
        <taxon>Pezizomycotina</taxon>
        <taxon>Dothideomycetes</taxon>
        <taxon>Dothideomycetidae</taxon>
        <taxon>Mycosphaerellales</taxon>
        <taxon>Mycosphaerellaceae</taxon>
        <taxon>Lecanosticta</taxon>
    </lineage>
</organism>
<protein>
    <submittedName>
        <fullName evidence="4">Uncharacterized protein</fullName>
    </submittedName>
</protein>
<sequence length="365" mass="34762">MKARTGVAAAVAVAGAAAQVPASYGPGVPSSAPVSYTTVTVDDCPTSSLAVLITVTSGTTVTYCPECEHQTQPAPTGPGYTTTYTTVYQSLCPTGLVPATYTVTESCTDDKPTFTPGPDHIPNGFTVTVKECSVCDKTQPHVTITEPCGCEATKGTSVGPAKTPAKPTPTGGNVQQISDGQVQVPTGAAESPAPPAPPAPQCNGDDCGGSGSQSPGTSAPAAGNTPAAPGSSGAASPPECNGDDCGGAGSQSPGTSAPAAGNTPAAPGSSGAASPPYPTTTSIQCPGPECRAKATGGAAAPVPSGGSPVSPGDSGSGSGSGSSASSSAPIEPAPSGYEGAAASIHAGYLASIALSVIVGGLAFAL</sequence>
<accession>A0AAI8YT93</accession>
<feature type="compositionally biased region" description="Low complexity" evidence="1">
    <location>
        <begin position="321"/>
        <end position="335"/>
    </location>
</feature>